<dbReference type="GO" id="GO:0005886">
    <property type="term" value="C:plasma membrane"/>
    <property type="evidence" value="ECO:0007669"/>
    <property type="project" value="TreeGrafter"/>
</dbReference>
<dbReference type="InterPro" id="IPR001873">
    <property type="entry name" value="ENaC"/>
</dbReference>
<dbReference type="Proteomes" id="UP000663852">
    <property type="component" value="Unassembled WGS sequence"/>
</dbReference>
<evidence type="ECO:0000313" key="13">
    <source>
        <dbReference type="EMBL" id="CAF1291076.1"/>
    </source>
</evidence>
<evidence type="ECO:0000256" key="5">
    <source>
        <dbReference type="ARBA" id="ARBA00022989"/>
    </source>
</evidence>
<keyword evidence="2 11" id="KW-0813">Transport</keyword>
<evidence type="ECO:0000256" key="1">
    <source>
        <dbReference type="ARBA" id="ARBA00004141"/>
    </source>
</evidence>
<dbReference type="AlphaFoldDB" id="A0A815DAN5"/>
<protein>
    <submittedName>
        <fullName evidence="13">Uncharacterized protein</fullName>
    </submittedName>
</protein>
<keyword evidence="8 12" id="KW-0472">Membrane</keyword>
<dbReference type="PRINTS" id="PR01078">
    <property type="entry name" value="AMINACHANNEL"/>
</dbReference>
<gene>
    <name evidence="13" type="ORF">EDS130_LOCUS30089</name>
</gene>
<proteinExistence type="inferred from homology"/>
<keyword evidence="10 11" id="KW-0407">Ion channel</keyword>
<keyword evidence="9 11" id="KW-0739">Sodium transport</keyword>
<organism evidence="13 14">
    <name type="scientific">Adineta ricciae</name>
    <name type="common">Rotifer</name>
    <dbReference type="NCBI Taxonomy" id="249248"/>
    <lineage>
        <taxon>Eukaryota</taxon>
        <taxon>Metazoa</taxon>
        <taxon>Spiralia</taxon>
        <taxon>Gnathifera</taxon>
        <taxon>Rotifera</taxon>
        <taxon>Eurotatoria</taxon>
        <taxon>Bdelloidea</taxon>
        <taxon>Adinetida</taxon>
        <taxon>Adinetidae</taxon>
        <taxon>Adineta</taxon>
    </lineage>
</organism>
<evidence type="ECO:0000256" key="11">
    <source>
        <dbReference type="RuleBase" id="RU000679"/>
    </source>
</evidence>
<evidence type="ECO:0000256" key="9">
    <source>
        <dbReference type="ARBA" id="ARBA00023201"/>
    </source>
</evidence>
<comment type="subcellular location">
    <subcellularLocation>
        <location evidence="1">Membrane</location>
        <topology evidence="1">Multi-pass membrane protein</topology>
    </subcellularLocation>
</comment>
<evidence type="ECO:0000256" key="4">
    <source>
        <dbReference type="ARBA" id="ARBA00022692"/>
    </source>
</evidence>
<name>A0A815DAN5_ADIRI</name>
<keyword evidence="5 12" id="KW-1133">Transmembrane helix</keyword>
<keyword evidence="3 11" id="KW-0894">Sodium channel</keyword>
<dbReference type="Gene3D" id="2.60.470.10">
    <property type="entry name" value="Acid-sensing ion channels like domains"/>
    <property type="match status" value="1"/>
</dbReference>
<dbReference type="Pfam" id="PF00858">
    <property type="entry name" value="ASC"/>
    <property type="match status" value="1"/>
</dbReference>
<evidence type="ECO:0000256" key="6">
    <source>
        <dbReference type="ARBA" id="ARBA00023053"/>
    </source>
</evidence>
<keyword evidence="4 11" id="KW-0812">Transmembrane</keyword>
<evidence type="ECO:0000256" key="3">
    <source>
        <dbReference type="ARBA" id="ARBA00022461"/>
    </source>
</evidence>
<dbReference type="GO" id="GO:0015280">
    <property type="term" value="F:ligand-gated sodium channel activity"/>
    <property type="evidence" value="ECO:0007669"/>
    <property type="project" value="TreeGrafter"/>
</dbReference>
<dbReference type="EMBL" id="CAJNOJ010000208">
    <property type="protein sequence ID" value="CAF1291076.1"/>
    <property type="molecule type" value="Genomic_DNA"/>
</dbReference>
<dbReference type="OrthoDB" id="6021021at2759"/>
<keyword evidence="7 11" id="KW-0406">Ion transport</keyword>
<evidence type="ECO:0000256" key="2">
    <source>
        <dbReference type="ARBA" id="ARBA00022448"/>
    </source>
</evidence>
<comment type="caution">
    <text evidence="13">The sequence shown here is derived from an EMBL/GenBank/DDBJ whole genome shotgun (WGS) entry which is preliminary data.</text>
</comment>
<reference evidence="13" key="1">
    <citation type="submission" date="2021-02" db="EMBL/GenBank/DDBJ databases">
        <authorList>
            <person name="Nowell W R."/>
        </authorList>
    </citation>
    <scope>NUCLEOTIDE SEQUENCE</scope>
</reference>
<evidence type="ECO:0000313" key="14">
    <source>
        <dbReference type="Proteomes" id="UP000663852"/>
    </source>
</evidence>
<evidence type="ECO:0000256" key="10">
    <source>
        <dbReference type="ARBA" id="ARBA00023303"/>
    </source>
</evidence>
<keyword evidence="6" id="KW-0915">Sodium</keyword>
<dbReference type="Gene3D" id="1.10.287.770">
    <property type="entry name" value="YojJ-like"/>
    <property type="match status" value="1"/>
</dbReference>
<comment type="similarity">
    <text evidence="11">Belongs to the amiloride-sensitive sodium channel (TC 1.A.6) family.</text>
</comment>
<sequence>MSNTIKHLSIELPTEHNVTQTPKQRSRWLSIIYNFSSETTAHGLPRIVQSENRLNRIYWSIATLTCAALMIYFIIRAILEYFTYPTQIDISIESEWPQHFPAFSFCNVGGFRLDAFAVPFANYTNSHNLTNTNNASTVYLEQIPYVISFMRDLLSRNSTLEPFAFPLSAMLVSCSYNSHQCTTADFVPFIHTTYGYCYTFNGKLKNESEGSVRDGTEYNGLGILNLGLYVHSNQYIPYMTDSVGIVAVIHDNTQVPLMDTAGYNLNPGQKHKLSYRKKNYEFLPAPYTLCNSETAPWMQTMFESYEKFDYKYSKPLCIKLDAQIFTYEKCGCVNPYYWDIRSVLSPKTNTVISASLCNVTDNCYTEAASAYVNRTKSINENDGASCPQECEMNDFIIKKSSLATPTLWQLYGIKSFVENSSIPQPSDWSTSWPDYISENYLAVSVVRETDVVEKNIQSASLSIGDVISNIGGQTGLWIGISILSVMELFEMIYRLLRLIKRRNK</sequence>
<evidence type="ECO:0000256" key="8">
    <source>
        <dbReference type="ARBA" id="ARBA00023136"/>
    </source>
</evidence>
<feature type="transmembrane region" description="Helical" evidence="12">
    <location>
        <begin position="57"/>
        <end position="79"/>
    </location>
</feature>
<evidence type="ECO:0000256" key="12">
    <source>
        <dbReference type="SAM" id="Phobius"/>
    </source>
</evidence>
<evidence type="ECO:0000256" key="7">
    <source>
        <dbReference type="ARBA" id="ARBA00023065"/>
    </source>
</evidence>
<feature type="transmembrane region" description="Helical" evidence="12">
    <location>
        <begin position="476"/>
        <end position="496"/>
    </location>
</feature>
<accession>A0A815DAN5</accession>
<dbReference type="PANTHER" id="PTHR11690">
    <property type="entry name" value="AMILORIDE-SENSITIVE SODIUM CHANNEL-RELATED"/>
    <property type="match status" value="1"/>
</dbReference>